<name>A0ABP0DGG8_9PEZI</name>
<evidence type="ECO:0000256" key="2">
    <source>
        <dbReference type="SAM" id="Phobius"/>
    </source>
</evidence>
<protein>
    <submittedName>
        <fullName evidence="3">Uncharacterized protein</fullName>
    </submittedName>
</protein>
<feature type="region of interest" description="Disordered" evidence="1">
    <location>
        <begin position="57"/>
        <end position="76"/>
    </location>
</feature>
<feature type="compositionally biased region" description="Low complexity" evidence="1">
    <location>
        <begin position="581"/>
        <end position="614"/>
    </location>
</feature>
<proteinExistence type="predicted"/>
<keyword evidence="2" id="KW-0812">Transmembrane</keyword>
<feature type="region of interest" description="Disordered" evidence="1">
    <location>
        <begin position="172"/>
        <end position="234"/>
    </location>
</feature>
<feature type="region of interest" description="Disordered" evidence="1">
    <location>
        <begin position="1015"/>
        <end position="1037"/>
    </location>
</feature>
<sequence length="1224" mass="131052">MPKLLPRDASGAAGAASSGSGVSLGVIIAVVVIGTVFLAVAGGLLCAWIARRNRRQRRQSRRQIEEENRNKEMSAISMMRDSDDGSLTADQQRGAGANAVTAAGAAATVTTYSHLGSQPFSDCSSSTCCSLASTRDSLSTMDANFEGSGVTWWWLWRWRRFWHNQRRWIRQQKQRSAVVLGRKGSNSSSSSQGNEIKQQSQHNRCQHDHGHNGHHHHRRGAVDGSPRKLQRRRPKTSIIAATNSLFVPAFLGENDNNANANANHAAGGELSLRAPPPTFTIVRATSLPHRPPPPSEQQRLLPPRGPPNRLPNGTFHGGNPSLMPNMPPRQQSARYRPQQKQQNQQFQSDQMMRQGPSLQQPQPVLARNMPRPPLPALIIPSQPQPHIAPGVPFHPKLLQPQQHQMMIMMMQQQQQQLQQHMQLQQQQIRPSRSVSKQFQTLSTDTALSEILQSTEQRLAQLQGQQSSRGSLRHLSTSSPKKIAVDAPSGSDNAASTDMESESVKRISQTSGSDADSMVKGGGEDGRDTSPIADAIPTALSSPCKSPNKNRVAAGTLAAAGSNILAHPMIFTTPAMILAQPASTTSSSSPGTRSPSSVYSSSGASSRSSLSTVYSVDERSEKGTISTKTTSKGGVQIANSDEDAHTNRVLAGLGITANTADDQFAEATKQPGDLEVALATTPLTKLKSRSSRGMSVSAAAAPSLPSRSPKRLNEPGSSMPKGSGIMIPHSSSASNLENVFYSDMCHGNISVVPSGNGSNQSTPNCNRHRRNGSLSQQQMQQLSMLMNNGNVRLSFSGGSLQESASSRPDLSHFGKNPTVRVMVTSPSKPDMKSGNKSNSNHMHGDPADLSDEKTPTSDTSTADWRSSAKFAVEDAHSLVPGRANPRNSWGSGRMPPHPPKHGRRSLNERIEALQAVQSEDAQFRCSVRPLPRPPSFGSLNNLNSLNNLHAVQQNTNNNNLTVVAAAAELRRMNSTAYSESSSCYSNATSATSHATNNTQQNFISTAPSAMGLLQTRRAGRRRNSSAGESATSAAQRNSVVGSRQYLALGKKCVSQVPSTVNSCNKENLDKMNKRSSAPPTSSRPTPQRSRSTKSMMTTGTALRRVDENPASGMSTPVNGTPKKATPGGTPSKIMTPSGTASSSRSVGTNYSTPRANTGRPLRKSPSRSSQVGCTTAAGSPVAKLRAINPSTPMRNSAVGVRQPSNRDSLGLYDEDGFLLSSPARK</sequence>
<feature type="compositionally biased region" description="Polar residues" evidence="1">
    <location>
        <begin position="1131"/>
        <end position="1154"/>
    </location>
</feature>
<feature type="compositionally biased region" description="Low complexity" evidence="1">
    <location>
        <begin position="1073"/>
        <end position="1093"/>
    </location>
</feature>
<feature type="region of interest" description="Disordered" evidence="1">
    <location>
        <begin position="581"/>
        <end position="640"/>
    </location>
</feature>
<reference evidence="3 4" key="1">
    <citation type="submission" date="2024-01" db="EMBL/GenBank/DDBJ databases">
        <authorList>
            <person name="Allen C."/>
            <person name="Tagirdzhanova G."/>
        </authorList>
    </citation>
    <scope>NUCLEOTIDE SEQUENCE [LARGE SCALE GENOMIC DNA]</scope>
    <source>
        <strain evidence="3 4">CBS 573.63</strain>
    </source>
</reference>
<evidence type="ECO:0000256" key="1">
    <source>
        <dbReference type="SAM" id="MobiDB-lite"/>
    </source>
</evidence>
<feature type="compositionally biased region" description="Polar residues" evidence="1">
    <location>
        <begin position="538"/>
        <end position="547"/>
    </location>
</feature>
<organism evidence="3 4">
    <name type="scientific">Sporothrix epigloea</name>
    <dbReference type="NCBI Taxonomy" id="1892477"/>
    <lineage>
        <taxon>Eukaryota</taxon>
        <taxon>Fungi</taxon>
        <taxon>Dikarya</taxon>
        <taxon>Ascomycota</taxon>
        <taxon>Pezizomycotina</taxon>
        <taxon>Sordariomycetes</taxon>
        <taxon>Sordariomycetidae</taxon>
        <taxon>Ophiostomatales</taxon>
        <taxon>Ophiostomataceae</taxon>
        <taxon>Sporothrix</taxon>
    </lineage>
</organism>
<feature type="transmembrane region" description="Helical" evidence="2">
    <location>
        <begin position="26"/>
        <end position="50"/>
    </location>
</feature>
<feature type="compositionally biased region" description="Basic and acidic residues" evidence="1">
    <location>
        <begin position="62"/>
        <end position="72"/>
    </location>
</feature>
<keyword evidence="4" id="KW-1185">Reference proteome</keyword>
<feature type="region of interest" description="Disordered" evidence="1">
    <location>
        <begin position="684"/>
        <end position="721"/>
    </location>
</feature>
<dbReference type="EMBL" id="CAWUOM010000034">
    <property type="protein sequence ID" value="CAK7267354.1"/>
    <property type="molecule type" value="Genomic_DNA"/>
</dbReference>
<feature type="compositionally biased region" description="Basic and acidic residues" evidence="1">
    <location>
        <begin position="841"/>
        <end position="854"/>
    </location>
</feature>
<feature type="region of interest" description="Disordered" evidence="1">
    <location>
        <begin position="792"/>
        <end position="862"/>
    </location>
</feature>
<evidence type="ECO:0000313" key="4">
    <source>
        <dbReference type="Proteomes" id="UP001642501"/>
    </source>
</evidence>
<feature type="compositionally biased region" description="Low complexity" evidence="1">
    <location>
        <begin position="622"/>
        <end position="633"/>
    </location>
</feature>
<feature type="region of interest" description="Disordered" evidence="1">
    <location>
        <begin position="458"/>
        <end position="547"/>
    </location>
</feature>
<feature type="compositionally biased region" description="Polar residues" evidence="1">
    <location>
        <begin position="792"/>
        <end position="807"/>
    </location>
</feature>
<dbReference type="Proteomes" id="UP001642501">
    <property type="component" value="Unassembled WGS sequence"/>
</dbReference>
<feature type="compositionally biased region" description="Low complexity" evidence="1">
    <location>
        <begin position="338"/>
        <end position="354"/>
    </location>
</feature>
<feature type="compositionally biased region" description="Low complexity" evidence="1">
    <location>
        <begin position="696"/>
        <end position="706"/>
    </location>
</feature>
<gene>
    <name evidence="3" type="ORF">SEPCBS57363_002547</name>
</gene>
<feature type="region of interest" description="Disordered" evidence="1">
    <location>
        <begin position="754"/>
        <end position="776"/>
    </location>
</feature>
<evidence type="ECO:0000313" key="3">
    <source>
        <dbReference type="EMBL" id="CAK7267354.1"/>
    </source>
</evidence>
<keyword evidence="2" id="KW-0472">Membrane</keyword>
<feature type="region of interest" description="Disordered" evidence="1">
    <location>
        <begin position="874"/>
        <end position="902"/>
    </location>
</feature>
<accession>A0ABP0DGG8</accession>
<comment type="caution">
    <text evidence="3">The sequence shown here is derived from an EMBL/GenBank/DDBJ whole genome shotgun (WGS) entry which is preliminary data.</text>
</comment>
<feature type="compositionally biased region" description="Low complexity" evidence="1">
    <location>
        <begin position="458"/>
        <end position="469"/>
    </location>
</feature>
<keyword evidence="2" id="KW-1133">Transmembrane helix</keyword>
<feature type="region of interest" description="Disordered" evidence="1">
    <location>
        <begin position="283"/>
        <end position="375"/>
    </location>
</feature>
<feature type="compositionally biased region" description="Polar residues" evidence="1">
    <location>
        <begin position="1165"/>
        <end position="1176"/>
    </location>
</feature>
<feature type="compositionally biased region" description="Polar residues" evidence="1">
    <location>
        <begin position="754"/>
        <end position="764"/>
    </location>
</feature>
<feature type="compositionally biased region" description="Polar residues" evidence="1">
    <location>
        <begin position="192"/>
        <end position="203"/>
    </location>
</feature>
<feature type="region of interest" description="Disordered" evidence="1">
    <location>
        <begin position="1059"/>
        <end position="1224"/>
    </location>
</feature>